<organism evidence="1 2">
    <name type="scientific">Dyadobacter koreensis</name>
    <dbReference type="NCBI Taxonomy" id="408657"/>
    <lineage>
        <taxon>Bacteria</taxon>
        <taxon>Pseudomonadati</taxon>
        <taxon>Bacteroidota</taxon>
        <taxon>Cytophagia</taxon>
        <taxon>Cytophagales</taxon>
        <taxon>Spirosomataceae</taxon>
        <taxon>Dyadobacter</taxon>
    </lineage>
</organism>
<protein>
    <submittedName>
        <fullName evidence="1">Uncharacterized protein</fullName>
    </submittedName>
</protein>
<proteinExistence type="predicted"/>
<dbReference type="EMBL" id="FNXY01000003">
    <property type="protein sequence ID" value="SEI80556.1"/>
    <property type="molecule type" value="Genomic_DNA"/>
</dbReference>
<evidence type="ECO:0000313" key="1">
    <source>
        <dbReference type="EMBL" id="SEI80556.1"/>
    </source>
</evidence>
<dbReference type="Proteomes" id="UP000199532">
    <property type="component" value="Unassembled WGS sequence"/>
</dbReference>
<evidence type="ECO:0000313" key="2">
    <source>
        <dbReference type="Proteomes" id="UP000199532"/>
    </source>
</evidence>
<name>A0A1H6TMN2_9BACT</name>
<dbReference type="AlphaFoldDB" id="A0A1H6TMN2"/>
<sequence length="39" mass="4783">MPENSEDKYDVQMPERAIIEVKRRFYVEIASQIIQKWNK</sequence>
<keyword evidence="2" id="KW-1185">Reference proteome</keyword>
<gene>
    <name evidence="1" type="ORF">SAMN04487995_2298</name>
</gene>
<reference evidence="1 2" key="1">
    <citation type="submission" date="2016-10" db="EMBL/GenBank/DDBJ databases">
        <authorList>
            <person name="de Groot N.N."/>
        </authorList>
    </citation>
    <scope>NUCLEOTIDE SEQUENCE [LARGE SCALE GENOMIC DNA]</scope>
    <source>
        <strain evidence="1 2">DSM 19938</strain>
    </source>
</reference>
<accession>A0A1H6TMN2</accession>
<dbReference type="STRING" id="408657.SAMN04487995_2298"/>